<protein>
    <recommendedName>
        <fullName evidence="4">Ankyrin</fullName>
    </recommendedName>
</protein>
<accession>A0A1E7FM61</accession>
<proteinExistence type="predicted"/>
<dbReference type="Proteomes" id="UP000095751">
    <property type="component" value="Unassembled WGS sequence"/>
</dbReference>
<evidence type="ECO:0000313" key="3">
    <source>
        <dbReference type="Proteomes" id="UP000095751"/>
    </source>
</evidence>
<name>A0A1E7FM61_9STRA</name>
<dbReference type="AlphaFoldDB" id="A0A1E7FM61"/>
<dbReference type="InParanoid" id="A0A1E7FM61"/>
<gene>
    <name evidence="2" type="ORF">FRACYDRAFT_235301</name>
</gene>
<dbReference type="OrthoDB" id="44515at2759"/>
<feature type="compositionally biased region" description="Low complexity" evidence="1">
    <location>
        <begin position="206"/>
        <end position="224"/>
    </location>
</feature>
<keyword evidence="3" id="KW-1185">Reference proteome</keyword>
<sequence>MRNSVGRVIPIDHNGFFCAATACSTAPVVVSPERPMTYHHTPASSSNDGDYNDLPLQRPVSLSNKSINEEKGWVRNFILGTEKEPCIATQKGLILALKHQAPIHVIRFLLTINPNIVDIPKKGPTPLQVAVQYNASLEVIQALLEASPFSLCVTNHDSPEDPLSYAQRRHMDRPGLIELLIRPLSYWVTESKYQNQRQKKREVPFPLQRQPKSPLSPSRRSSSKNILSEMAPNNSKRTTFSTPVATTDIQQSTTNKIDREEINNVKTLCAQLYKANRKMAKAVVGCKSDIESHSKLLATMSSKDQILEYLQEEQRSQFFRQLIALDMKERAYKARLNKMERRYVRQLENRLDDWTGETRDQVLELQVLIDSEAKVNAEFRNDLSDWMERREDQENRCVPSYVFATNLGELDEETPLCDGDFRDDVNAADDVVEIATDETTPRCVKKRPWRPLFKHWDRIPLVDGD</sequence>
<evidence type="ECO:0000313" key="2">
    <source>
        <dbReference type="EMBL" id="OEU19251.1"/>
    </source>
</evidence>
<dbReference type="EMBL" id="KV784355">
    <property type="protein sequence ID" value="OEU19251.1"/>
    <property type="molecule type" value="Genomic_DNA"/>
</dbReference>
<dbReference type="KEGG" id="fcy:FRACYDRAFT_235301"/>
<feature type="region of interest" description="Disordered" evidence="1">
    <location>
        <begin position="198"/>
        <end position="242"/>
    </location>
</feature>
<dbReference type="PROSITE" id="PS51257">
    <property type="entry name" value="PROKAR_LIPOPROTEIN"/>
    <property type="match status" value="1"/>
</dbReference>
<evidence type="ECO:0000256" key="1">
    <source>
        <dbReference type="SAM" id="MobiDB-lite"/>
    </source>
</evidence>
<organism evidence="2 3">
    <name type="scientific">Fragilariopsis cylindrus CCMP1102</name>
    <dbReference type="NCBI Taxonomy" id="635003"/>
    <lineage>
        <taxon>Eukaryota</taxon>
        <taxon>Sar</taxon>
        <taxon>Stramenopiles</taxon>
        <taxon>Ochrophyta</taxon>
        <taxon>Bacillariophyta</taxon>
        <taxon>Bacillariophyceae</taxon>
        <taxon>Bacillariophycidae</taxon>
        <taxon>Bacillariales</taxon>
        <taxon>Bacillariaceae</taxon>
        <taxon>Fragilariopsis</taxon>
    </lineage>
</organism>
<reference evidence="2 3" key="1">
    <citation type="submission" date="2016-09" db="EMBL/GenBank/DDBJ databases">
        <title>Extensive genetic diversity and differential bi-allelic expression allows diatom success in the polar Southern Ocean.</title>
        <authorList>
            <consortium name="DOE Joint Genome Institute"/>
            <person name="Mock T."/>
            <person name="Otillar R.P."/>
            <person name="Strauss J."/>
            <person name="Dupont C."/>
            <person name="Frickenhaus S."/>
            <person name="Maumus F."/>
            <person name="Mcmullan M."/>
            <person name="Sanges R."/>
            <person name="Schmutz J."/>
            <person name="Toseland A."/>
            <person name="Valas R."/>
            <person name="Veluchamy A."/>
            <person name="Ward B.J."/>
            <person name="Allen A."/>
            <person name="Barry K."/>
            <person name="Falciatore A."/>
            <person name="Ferrante M."/>
            <person name="Fortunato A.E."/>
            <person name="Gloeckner G."/>
            <person name="Gruber A."/>
            <person name="Hipkin R."/>
            <person name="Janech M."/>
            <person name="Kroth P."/>
            <person name="Leese F."/>
            <person name="Lindquist E."/>
            <person name="Lyon B.R."/>
            <person name="Martin J."/>
            <person name="Mayer C."/>
            <person name="Parker M."/>
            <person name="Quesneville H."/>
            <person name="Raymond J."/>
            <person name="Uhlig C."/>
            <person name="Valentin K.U."/>
            <person name="Worden A.Z."/>
            <person name="Armbrust E.V."/>
            <person name="Bowler C."/>
            <person name="Green B."/>
            <person name="Moulton V."/>
            <person name="Van Oosterhout C."/>
            <person name="Grigoriev I."/>
        </authorList>
    </citation>
    <scope>NUCLEOTIDE SEQUENCE [LARGE SCALE GENOMIC DNA]</scope>
    <source>
        <strain evidence="2 3">CCMP1102</strain>
    </source>
</reference>
<feature type="compositionally biased region" description="Polar residues" evidence="1">
    <location>
        <begin position="231"/>
        <end position="242"/>
    </location>
</feature>
<evidence type="ECO:0008006" key="4">
    <source>
        <dbReference type="Google" id="ProtNLM"/>
    </source>
</evidence>